<dbReference type="PANTHER" id="PTHR46174:SF1">
    <property type="entry name" value="CXXC-TYPE ZINC FINGER PROTEIN 1"/>
    <property type="match status" value="1"/>
</dbReference>
<dbReference type="InterPro" id="IPR013083">
    <property type="entry name" value="Znf_RING/FYVE/PHD"/>
</dbReference>
<evidence type="ECO:0000256" key="1">
    <source>
        <dbReference type="ARBA" id="ARBA00004123"/>
    </source>
</evidence>
<feature type="compositionally biased region" description="Polar residues" evidence="8">
    <location>
        <begin position="632"/>
        <end position="647"/>
    </location>
</feature>
<dbReference type="Proteomes" id="UP000799118">
    <property type="component" value="Unassembled WGS sequence"/>
</dbReference>
<feature type="region of interest" description="Disordered" evidence="8">
    <location>
        <begin position="424"/>
        <end position="666"/>
    </location>
</feature>
<feature type="compositionally biased region" description="Basic and acidic residues" evidence="8">
    <location>
        <begin position="122"/>
        <end position="131"/>
    </location>
</feature>
<feature type="compositionally biased region" description="Pro residues" evidence="8">
    <location>
        <begin position="470"/>
        <end position="483"/>
    </location>
</feature>
<keyword evidence="7" id="KW-0175">Coiled coil</keyword>
<dbReference type="GO" id="GO:0045893">
    <property type="term" value="P:positive regulation of DNA-templated transcription"/>
    <property type="evidence" value="ECO:0007669"/>
    <property type="project" value="TreeGrafter"/>
</dbReference>
<feature type="compositionally biased region" description="Basic and acidic residues" evidence="8">
    <location>
        <begin position="281"/>
        <end position="290"/>
    </location>
</feature>
<evidence type="ECO:0000256" key="6">
    <source>
        <dbReference type="PROSITE-ProRule" id="PRU00146"/>
    </source>
</evidence>
<dbReference type="InterPro" id="IPR037869">
    <property type="entry name" value="Spp1/CFP1"/>
</dbReference>
<protein>
    <recommendedName>
        <fullName evidence="9">PHD-type domain-containing protein</fullName>
    </recommendedName>
</protein>
<evidence type="ECO:0000256" key="4">
    <source>
        <dbReference type="ARBA" id="ARBA00022833"/>
    </source>
</evidence>
<proteinExistence type="predicted"/>
<feature type="compositionally biased region" description="Pro residues" evidence="8">
    <location>
        <begin position="230"/>
        <end position="246"/>
    </location>
</feature>
<feature type="coiled-coil region" evidence="7">
    <location>
        <begin position="845"/>
        <end position="872"/>
    </location>
</feature>
<keyword evidence="2" id="KW-0479">Metal-binding</keyword>
<dbReference type="PROSITE" id="PS01359">
    <property type="entry name" value="ZF_PHD_1"/>
    <property type="match status" value="1"/>
</dbReference>
<feature type="compositionally biased region" description="Polar residues" evidence="8">
    <location>
        <begin position="510"/>
        <end position="524"/>
    </location>
</feature>
<feature type="domain" description="PHD-type" evidence="9">
    <location>
        <begin position="673"/>
        <end position="724"/>
    </location>
</feature>
<dbReference type="GO" id="GO:0008270">
    <property type="term" value="F:zinc ion binding"/>
    <property type="evidence" value="ECO:0007669"/>
    <property type="project" value="UniProtKB-KW"/>
</dbReference>
<dbReference type="EMBL" id="ML769384">
    <property type="protein sequence ID" value="KAE9411091.1"/>
    <property type="molecule type" value="Genomic_DNA"/>
</dbReference>
<dbReference type="AlphaFoldDB" id="A0A6A4IKE2"/>
<feature type="compositionally biased region" description="Basic and acidic residues" evidence="8">
    <location>
        <begin position="323"/>
        <end position="336"/>
    </location>
</feature>
<keyword evidence="5" id="KW-0539">Nucleus</keyword>
<evidence type="ECO:0000313" key="11">
    <source>
        <dbReference type="Proteomes" id="UP000799118"/>
    </source>
</evidence>
<dbReference type="SMART" id="SM00249">
    <property type="entry name" value="PHD"/>
    <property type="match status" value="1"/>
</dbReference>
<evidence type="ECO:0000313" key="10">
    <source>
        <dbReference type="EMBL" id="KAE9411091.1"/>
    </source>
</evidence>
<dbReference type="PANTHER" id="PTHR46174">
    <property type="entry name" value="CXXC-TYPE ZINC FINGER PROTEIN 1"/>
    <property type="match status" value="1"/>
</dbReference>
<feature type="compositionally biased region" description="Low complexity" evidence="8">
    <location>
        <begin position="496"/>
        <end position="509"/>
    </location>
</feature>
<keyword evidence="11" id="KW-1185">Reference proteome</keyword>
<keyword evidence="4" id="KW-0862">Zinc</keyword>
<evidence type="ECO:0000256" key="3">
    <source>
        <dbReference type="ARBA" id="ARBA00022771"/>
    </source>
</evidence>
<evidence type="ECO:0000256" key="7">
    <source>
        <dbReference type="SAM" id="Coils"/>
    </source>
</evidence>
<dbReference type="Gene3D" id="3.30.40.10">
    <property type="entry name" value="Zinc/RING finger domain, C3HC4 (zinc finger)"/>
    <property type="match status" value="1"/>
</dbReference>
<dbReference type="OrthoDB" id="436852at2759"/>
<dbReference type="InterPro" id="IPR011011">
    <property type="entry name" value="Znf_FYVE_PHD"/>
</dbReference>
<feature type="compositionally biased region" description="Low complexity" evidence="8">
    <location>
        <begin position="343"/>
        <end position="358"/>
    </location>
</feature>
<feature type="compositionally biased region" description="Pro residues" evidence="8">
    <location>
        <begin position="299"/>
        <end position="314"/>
    </location>
</feature>
<feature type="compositionally biased region" description="Low complexity" evidence="8">
    <location>
        <begin position="599"/>
        <end position="630"/>
    </location>
</feature>
<dbReference type="PROSITE" id="PS50016">
    <property type="entry name" value="ZF_PHD_2"/>
    <property type="match status" value="1"/>
</dbReference>
<dbReference type="InterPro" id="IPR019787">
    <property type="entry name" value="Znf_PHD-finger"/>
</dbReference>
<gene>
    <name evidence="10" type="ORF">BT96DRAFT_1011762</name>
</gene>
<comment type="subcellular location">
    <subcellularLocation>
        <location evidence="1">Nucleus</location>
    </subcellularLocation>
</comment>
<feature type="region of interest" description="Disordered" evidence="8">
    <location>
        <begin position="80"/>
        <end position="387"/>
    </location>
</feature>
<organism evidence="10 11">
    <name type="scientific">Gymnopus androsaceus JB14</name>
    <dbReference type="NCBI Taxonomy" id="1447944"/>
    <lineage>
        <taxon>Eukaryota</taxon>
        <taxon>Fungi</taxon>
        <taxon>Dikarya</taxon>
        <taxon>Basidiomycota</taxon>
        <taxon>Agaricomycotina</taxon>
        <taxon>Agaricomycetes</taxon>
        <taxon>Agaricomycetidae</taxon>
        <taxon>Agaricales</taxon>
        <taxon>Marasmiineae</taxon>
        <taxon>Omphalotaceae</taxon>
        <taxon>Gymnopus</taxon>
    </lineage>
</organism>
<feature type="region of interest" description="Disordered" evidence="8">
    <location>
        <begin position="981"/>
        <end position="1036"/>
    </location>
</feature>
<feature type="compositionally biased region" description="Basic and acidic residues" evidence="8">
    <location>
        <begin position="103"/>
        <end position="114"/>
    </location>
</feature>
<feature type="compositionally biased region" description="Basic and acidic residues" evidence="8">
    <location>
        <begin position="433"/>
        <end position="444"/>
    </location>
</feature>
<dbReference type="InterPro" id="IPR001965">
    <property type="entry name" value="Znf_PHD"/>
</dbReference>
<keyword evidence="3 6" id="KW-0863">Zinc-finger</keyword>
<feature type="compositionally biased region" description="Low complexity" evidence="8">
    <location>
        <begin position="252"/>
        <end position="265"/>
    </location>
</feature>
<reference evidence="10" key="1">
    <citation type="journal article" date="2019" name="Environ. Microbiol.">
        <title>Fungal ecological strategies reflected in gene transcription - a case study of two litter decomposers.</title>
        <authorList>
            <person name="Barbi F."/>
            <person name="Kohler A."/>
            <person name="Barry K."/>
            <person name="Baskaran P."/>
            <person name="Daum C."/>
            <person name="Fauchery L."/>
            <person name="Ihrmark K."/>
            <person name="Kuo A."/>
            <person name="LaButti K."/>
            <person name="Lipzen A."/>
            <person name="Morin E."/>
            <person name="Grigoriev I.V."/>
            <person name="Henrissat B."/>
            <person name="Lindahl B."/>
            <person name="Martin F."/>
        </authorList>
    </citation>
    <scope>NUCLEOTIDE SEQUENCE</scope>
    <source>
        <strain evidence="10">JB14</strain>
    </source>
</reference>
<accession>A0A6A4IKE2</accession>
<dbReference type="Pfam" id="PF00628">
    <property type="entry name" value="PHD"/>
    <property type="match status" value="1"/>
</dbReference>
<sequence>MAHDESSEIGPELFLTLSFMSRRLAISSLLCDDDQPAEEPRIIPEPVVLAPHLRRSPPALPSVGLNALAVAAAEERSKFPAASSSWHNPYPFSPEHLQQRQHQQLEQRHVHREQILGYNSTEHPRPGRKSDPLPGPGMRTILSPTVPVHFDEPSHKKRRYSDEYELMRQQEDADRYRRQEEERLLARRVQQESDDFRQRSGRRAGYDPVHNDHHPYPQTILIPEREPERPPQYPYPRPYLPSPPPHVHQHRVISPPVGRRSPPGSQAGRAIAAKHTPQVIIKKEEEEELRKRKPSPRQSIPPPPLPTPPPPPIHPQTLEEDPHEWLLEHYTDDDRRKIKRPHSSAAPSSAVTPALPSARSDPGRRSSTSPVARKATKSPVLSGDDPMTALEQELDAELAQVVVDPDAMDVDVDKAVAQLVDETLDAPTPKVDVVAEKDDDHKAMQVDVEDELLSLLDDRPNSRMSVSTPNPVPVPDTKPPKAPPAVQQLKHEETTSRSSSPLTLSATSPFRPSSASGVRQSSAKPSEKDDRESMPPPSTPKEVTVTAPQPKKRGKPGPKPKPRNPDGTIVGAPPPPPPKPRGKPGPKPKPRDEYGNIIRTSAAATTPAASASAPSKGGSRASSSATPAPAQISRTVSGSAARASSSFWCPEGDTQAKEEENVEEKEKEEDDDKLYCLCKTKYNEDKPMIACDSCDEWYHMRCVQIPEHKGDLVDQFFCPTCISKNPTQNLQTSYKARCLFGLNSPDPDSPKACHKPVRTFSKYCSEECGVKTLRKKIDTFTKKGGKKEDLWESVKSASKREGLVRVIEPAPTNPMQVVGGGGDALVAETASIPTPVIIKEIQPTKTKQEREIERLNGLLADIEQIRDELRRGMDIILSREKLLQLASDRSESLGQCGWDQRLCFSDEDWADYGEGVLESYAELDESNREEAEWWCPGDQDCERHNGWQSLRAKDVDKEKEKKEEALFRLTSREREIRKRIDRIEEQDSVGPLLGNAPRRNGAGPQKGSAKLSNGHSTKPKVNGDAPKKGKKRKAPS</sequence>
<dbReference type="GO" id="GO:0048188">
    <property type="term" value="C:Set1C/COMPASS complex"/>
    <property type="evidence" value="ECO:0007669"/>
    <property type="project" value="InterPro"/>
</dbReference>
<feature type="compositionally biased region" description="Basic residues" evidence="8">
    <location>
        <begin position="550"/>
        <end position="562"/>
    </location>
</feature>
<evidence type="ECO:0000256" key="5">
    <source>
        <dbReference type="ARBA" id="ARBA00023242"/>
    </source>
</evidence>
<dbReference type="InterPro" id="IPR019786">
    <property type="entry name" value="Zinc_finger_PHD-type_CS"/>
</dbReference>
<evidence type="ECO:0000256" key="8">
    <source>
        <dbReference type="SAM" id="MobiDB-lite"/>
    </source>
</evidence>
<feature type="compositionally biased region" description="Basic and acidic residues" evidence="8">
    <location>
        <begin position="149"/>
        <end position="198"/>
    </location>
</feature>
<name>A0A6A4IKE2_9AGAR</name>
<dbReference type="SUPFAM" id="SSF57903">
    <property type="entry name" value="FYVE/PHD zinc finger"/>
    <property type="match status" value="1"/>
</dbReference>
<evidence type="ECO:0000259" key="9">
    <source>
        <dbReference type="PROSITE" id="PS50016"/>
    </source>
</evidence>
<evidence type="ECO:0000256" key="2">
    <source>
        <dbReference type="ARBA" id="ARBA00022723"/>
    </source>
</evidence>